<dbReference type="SUPFAM" id="SSF53067">
    <property type="entry name" value="Actin-like ATPase domain"/>
    <property type="match status" value="2"/>
</dbReference>
<evidence type="ECO:0000256" key="5">
    <source>
        <dbReference type="ARBA" id="ARBA00022935"/>
    </source>
</evidence>
<evidence type="ECO:0000256" key="3">
    <source>
        <dbReference type="ARBA" id="ARBA00022777"/>
    </source>
</evidence>
<protein>
    <submittedName>
        <fullName evidence="9">FGGY-family pentulose kinase</fullName>
    </submittedName>
</protein>
<keyword evidence="1" id="KW-0808">Transferase</keyword>
<dbReference type="PANTHER" id="PTHR43435:SF4">
    <property type="entry name" value="FGGY CARBOHYDRATE KINASE DOMAIN-CONTAINING PROTEIN"/>
    <property type="match status" value="1"/>
</dbReference>
<gene>
    <name evidence="9" type="ORF">HMPREF1978_01097</name>
</gene>
<name>U1R9L5_9ACTO</name>
<dbReference type="GO" id="GO:0019569">
    <property type="term" value="P:L-arabinose catabolic process to D-xylulose 5-phosphate"/>
    <property type="evidence" value="ECO:0007669"/>
    <property type="project" value="InterPro"/>
</dbReference>
<dbReference type="Gene3D" id="3.30.420.40">
    <property type="match status" value="2"/>
</dbReference>
<keyword evidence="2" id="KW-0547">Nucleotide-binding</keyword>
<dbReference type="GO" id="GO:0005737">
    <property type="term" value="C:cytoplasm"/>
    <property type="evidence" value="ECO:0007669"/>
    <property type="project" value="TreeGrafter"/>
</dbReference>
<reference evidence="9 10" key="1">
    <citation type="submission" date="2013-08" db="EMBL/GenBank/DDBJ databases">
        <authorList>
            <person name="Weinstock G."/>
            <person name="Sodergren E."/>
            <person name="Wylie T."/>
            <person name="Fulton L."/>
            <person name="Fulton R."/>
            <person name="Fronick C."/>
            <person name="O'Laughlin M."/>
            <person name="Godfrey J."/>
            <person name="Miner T."/>
            <person name="Herter B."/>
            <person name="Appelbaum E."/>
            <person name="Cordes M."/>
            <person name="Lek S."/>
            <person name="Wollam A."/>
            <person name="Pepin K.H."/>
            <person name="Palsikar V.B."/>
            <person name="Mitreva M."/>
            <person name="Wilson R.K."/>
        </authorList>
    </citation>
    <scope>NUCLEOTIDE SEQUENCE [LARGE SCALE GENOMIC DNA]</scope>
    <source>
        <strain evidence="9 10">F0530</strain>
    </source>
</reference>
<comment type="caution">
    <text evidence="9">The sequence shown here is derived from an EMBL/GenBank/DDBJ whole genome shotgun (WGS) entry which is preliminary data.</text>
</comment>
<keyword evidence="4" id="KW-0067">ATP-binding</keyword>
<dbReference type="HOGENOM" id="CLU_009281_3_3_11"/>
<dbReference type="EMBL" id="AWSC01000042">
    <property type="protein sequence ID" value="ERH16353.1"/>
    <property type="molecule type" value="Genomic_DNA"/>
</dbReference>
<dbReference type="Pfam" id="PF02782">
    <property type="entry name" value="FGGY_C"/>
    <property type="match status" value="1"/>
</dbReference>
<sequence>MMAFVNINGPFVMGIDFGTESCRVAIFDLEGHPISFAATPYKTHYPRPGWAEQSPDDWWNALMASTRKAMDNAYIPPQSIGGISYDATTMTVVPMDKNGNALRNAIMWMDVRATEQAERALTSDSWARLYNGGGTMPATAEWYPFKAAWLRENERDIYDAAYRLIDAPDWLTYRLTGTWSVNINSAALRMYYNRDHGGWPEDFYAHVGAGDVFDKLPETVNDLGVLVGELSTVAARDLGLVPGTPVAQGLPDAWAGQIGLGVVSPGKLALITGSSHVITGQSAVAGYGEGFFGSYTDGVIRGQYTVEGGISSSGSVLKWFKENFGGAVAAEAETTGMSPYYLWDRKADELPIGCDGLIVNEYFQGNRTPYTDSKARGIFSGLSLGHTAAHLYRAIEEGVCYDVAHNLLKLRQAGIETKELVACGGATKSRQWMQMHADVTGVPITLTEVGDAVVLGSCMLAAVGSEFYSSIEDAAANMVHVTETIEPNPEAHEEYQFYFQTYMERYPALREQIHSTVDHLNANAKN</sequence>
<dbReference type="Pfam" id="PF00370">
    <property type="entry name" value="FGGY_N"/>
    <property type="match status" value="1"/>
</dbReference>
<keyword evidence="5" id="KW-0054">Arabinose catabolism</keyword>
<dbReference type="CDD" id="cd07781">
    <property type="entry name" value="ASKHA_NBD_FGGY_L-RBK"/>
    <property type="match status" value="1"/>
</dbReference>
<accession>U1R9L5</accession>
<dbReference type="GO" id="GO:0019150">
    <property type="term" value="F:D-ribulokinase activity"/>
    <property type="evidence" value="ECO:0007669"/>
    <property type="project" value="TreeGrafter"/>
</dbReference>
<dbReference type="InterPro" id="IPR000577">
    <property type="entry name" value="Carb_kinase_FGGY"/>
</dbReference>
<evidence type="ECO:0000256" key="6">
    <source>
        <dbReference type="ARBA" id="ARBA00023277"/>
    </source>
</evidence>
<dbReference type="InterPro" id="IPR005929">
    <property type="entry name" value="Ribulokinase"/>
</dbReference>
<dbReference type="PANTHER" id="PTHR43435">
    <property type="entry name" value="RIBULOKINASE"/>
    <property type="match status" value="1"/>
</dbReference>
<keyword evidence="6" id="KW-0119">Carbohydrate metabolism</keyword>
<evidence type="ECO:0000259" key="8">
    <source>
        <dbReference type="Pfam" id="PF02782"/>
    </source>
</evidence>
<dbReference type="GO" id="GO:0008741">
    <property type="term" value="F:ribulokinase activity"/>
    <property type="evidence" value="ECO:0007669"/>
    <property type="project" value="InterPro"/>
</dbReference>
<dbReference type="InterPro" id="IPR018485">
    <property type="entry name" value="FGGY_C"/>
</dbReference>
<dbReference type="InterPro" id="IPR043129">
    <property type="entry name" value="ATPase_NBD"/>
</dbReference>
<dbReference type="PATRIC" id="fig|1321817.3.peg.962"/>
<dbReference type="InterPro" id="IPR018484">
    <property type="entry name" value="FGGY_N"/>
</dbReference>
<keyword evidence="3 9" id="KW-0418">Kinase</keyword>
<dbReference type="Proteomes" id="UP000016481">
    <property type="component" value="Unassembled WGS sequence"/>
</dbReference>
<dbReference type="PIRSF" id="PIRSF000538">
    <property type="entry name" value="GlpK"/>
    <property type="match status" value="1"/>
</dbReference>
<evidence type="ECO:0000256" key="1">
    <source>
        <dbReference type="ARBA" id="ARBA00022679"/>
    </source>
</evidence>
<evidence type="ECO:0000256" key="4">
    <source>
        <dbReference type="ARBA" id="ARBA00022840"/>
    </source>
</evidence>
<evidence type="ECO:0000313" key="9">
    <source>
        <dbReference type="EMBL" id="ERH16353.1"/>
    </source>
</evidence>
<evidence type="ECO:0000259" key="7">
    <source>
        <dbReference type="Pfam" id="PF00370"/>
    </source>
</evidence>
<dbReference type="GO" id="GO:0005524">
    <property type="term" value="F:ATP binding"/>
    <property type="evidence" value="ECO:0007669"/>
    <property type="project" value="UniProtKB-KW"/>
</dbReference>
<feature type="domain" description="Carbohydrate kinase FGGY C-terminal" evidence="8">
    <location>
        <begin position="272"/>
        <end position="464"/>
    </location>
</feature>
<evidence type="ECO:0000313" key="10">
    <source>
        <dbReference type="Proteomes" id="UP000016481"/>
    </source>
</evidence>
<organism evidence="9 10">
    <name type="scientific">Actinomyces graevenitzii F0530</name>
    <dbReference type="NCBI Taxonomy" id="1321817"/>
    <lineage>
        <taxon>Bacteria</taxon>
        <taxon>Bacillati</taxon>
        <taxon>Actinomycetota</taxon>
        <taxon>Actinomycetes</taxon>
        <taxon>Actinomycetales</taxon>
        <taxon>Actinomycetaceae</taxon>
        <taxon>Actinomyces</taxon>
    </lineage>
</organism>
<evidence type="ECO:0000256" key="2">
    <source>
        <dbReference type="ARBA" id="ARBA00022741"/>
    </source>
</evidence>
<proteinExistence type="predicted"/>
<feature type="domain" description="Carbohydrate kinase FGGY N-terminal" evidence="7">
    <location>
        <begin position="12"/>
        <end position="259"/>
    </location>
</feature>
<dbReference type="AlphaFoldDB" id="U1R9L5"/>